<keyword evidence="3" id="KW-1185">Reference proteome</keyword>
<dbReference type="PROSITE" id="PS51257">
    <property type="entry name" value="PROKAR_LIPOPROTEIN"/>
    <property type="match status" value="1"/>
</dbReference>
<evidence type="ECO:0000256" key="1">
    <source>
        <dbReference type="SAM" id="MobiDB-lite"/>
    </source>
</evidence>
<reference evidence="2 3" key="1">
    <citation type="journal article" date="2010" name="Int. J. Syst. Evol. Microbiol.">
        <title>Sphingopyxis bauzanensis sp. nov., a psychrophilic bacterium isolated from soil.</title>
        <authorList>
            <person name="Zhang D.C."/>
            <person name="Liu H.C."/>
            <person name="Xin Y.H."/>
            <person name="Zhou Y.G."/>
            <person name="Schinner F."/>
            <person name="Margesin R."/>
        </authorList>
    </citation>
    <scope>NUCLEOTIDE SEQUENCE [LARGE SCALE GENOMIC DNA]</scope>
    <source>
        <strain evidence="2 3">DSM 22271</strain>
    </source>
</reference>
<organism evidence="2 3">
    <name type="scientific">Sphingopyxis bauzanensis</name>
    <dbReference type="NCBI Taxonomy" id="651663"/>
    <lineage>
        <taxon>Bacteria</taxon>
        <taxon>Pseudomonadati</taxon>
        <taxon>Pseudomonadota</taxon>
        <taxon>Alphaproteobacteria</taxon>
        <taxon>Sphingomonadales</taxon>
        <taxon>Sphingomonadaceae</taxon>
        <taxon>Sphingopyxis</taxon>
    </lineage>
</organism>
<dbReference type="OrthoDB" id="7409056at2"/>
<proteinExistence type="predicted"/>
<dbReference type="AlphaFoldDB" id="A0A246JVF8"/>
<sequence length="87" mass="9210">MNIDRRLMTALALAGLASGCTPTDATFGNAVRQTMAAQVVNPDPQYDTAIPSTEAAKAGAAVDRYRNDKVKQPDTIRTTDTKTGSPQ</sequence>
<feature type="compositionally biased region" description="Basic and acidic residues" evidence="1">
    <location>
        <begin position="63"/>
        <end position="80"/>
    </location>
</feature>
<comment type="caution">
    <text evidence="2">The sequence shown here is derived from an EMBL/GenBank/DDBJ whole genome shotgun (WGS) entry which is preliminary data.</text>
</comment>
<accession>A0A246JVF8</accession>
<evidence type="ECO:0000313" key="3">
    <source>
        <dbReference type="Proteomes" id="UP000197361"/>
    </source>
</evidence>
<gene>
    <name evidence="2" type="ORF">CDQ92_08145</name>
</gene>
<evidence type="ECO:0000313" key="2">
    <source>
        <dbReference type="EMBL" id="OWQ97047.1"/>
    </source>
</evidence>
<name>A0A246JVF8_9SPHN</name>
<dbReference type="RefSeq" id="WP_088440902.1">
    <property type="nucleotide sequence ID" value="NZ_BMMC01000003.1"/>
</dbReference>
<protein>
    <submittedName>
        <fullName evidence="2">Uncharacterized protein</fullName>
    </submittedName>
</protein>
<dbReference type="EMBL" id="NISK01000002">
    <property type="protein sequence ID" value="OWQ97047.1"/>
    <property type="molecule type" value="Genomic_DNA"/>
</dbReference>
<dbReference type="Proteomes" id="UP000197361">
    <property type="component" value="Unassembled WGS sequence"/>
</dbReference>
<feature type="region of interest" description="Disordered" evidence="1">
    <location>
        <begin position="55"/>
        <end position="87"/>
    </location>
</feature>